<reference evidence="3 4" key="1">
    <citation type="journal article" date="2023" name="Sci. Data">
        <title>Genome assembly of the Korean intertidal mud-creeper Batillaria attramentaria.</title>
        <authorList>
            <person name="Patra A.K."/>
            <person name="Ho P.T."/>
            <person name="Jun S."/>
            <person name="Lee S.J."/>
            <person name="Kim Y."/>
            <person name="Won Y.J."/>
        </authorList>
    </citation>
    <scope>NUCLEOTIDE SEQUENCE [LARGE SCALE GENOMIC DNA]</scope>
    <source>
        <strain evidence="3">Wonlab-2016</strain>
    </source>
</reference>
<evidence type="ECO:0000313" key="3">
    <source>
        <dbReference type="EMBL" id="KAK7495098.1"/>
    </source>
</evidence>
<proteinExistence type="predicted"/>
<evidence type="ECO:0000256" key="1">
    <source>
        <dbReference type="SAM" id="MobiDB-lite"/>
    </source>
</evidence>
<sequence>MKCGANSSGVRCVSEFKFRGLVQLLFMLDPAAMILTLSMHRVRSLPHFNLKSVPVYIRMSSEPFCSISDCESGRSDSDFGQSLSSTSGQSLSSASGQSPSASGQYADNMSGRSSLYRATKGPDEHSVASAQKRDFILWRSLLRHNTKERNEWRLNLASSYFLQKI</sequence>
<evidence type="ECO:0000313" key="4">
    <source>
        <dbReference type="Proteomes" id="UP001519460"/>
    </source>
</evidence>
<keyword evidence="2" id="KW-0812">Transmembrane</keyword>
<name>A0ABD0L6K1_9CAEN</name>
<keyword evidence="4" id="KW-1185">Reference proteome</keyword>
<organism evidence="3 4">
    <name type="scientific">Batillaria attramentaria</name>
    <dbReference type="NCBI Taxonomy" id="370345"/>
    <lineage>
        <taxon>Eukaryota</taxon>
        <taxon>Metazoa</taxon>
        <taxon>Spiralia</taxon>
        <taxon>Lophotrochozoa</taxon>
        <taxon>Mollusca</taxon>
        <taxon>Gastropoda</taxon>
        <taxon>Caenogastropoda</taxon>
        <taxon>Sorbeoconcha</taxon>
        <taxon>Cerithioidea</taxon>
        <taxon>Batillariidae</taxon>
        <taxon>Batillaria</taxon>
    </lineage>
</organism>
<dbReference type="AlphaFoldDB" id="A0ABD0L6K1"/>
<gene>
    <name evidence="3" type="ORF">BaRGS_00013738</name>
</gene>
<feature type="region of interest" description="Disordered" evidence="1">
    <location>
        <begin position="71"/>
        <end position="107"/>
    </location>
</feature>
<accession>A0ABD0L6K1</accession>
<protein>
    <submittedName>
        <fullName evidence="3">Uncharacterized protein</fullName>
    </submittedName>
</protein>
<comment type="caution">
    <text evidence="3">The sequence shown here is derived from an EMBL/GenBank/DDBJ whole genome shotgun (WGS) entry which is preliminary data.</text>
</comment>
<keyword evidence="2" id="KW-0472">Membrane</keyword>
<evidence type="ECO:0000256" key="2">
    <source>
        <dbReference type="SAM" id="Phobius"/>
    </source>
</evidence>
<dbReference type="Proteomes" id="UP001519460">
    <property type="component" value="Unassembled WGS sequence"/>
</dbReference>
<dbReference type="EMBL" id="JACVVK020000078">
    <property type="protein sequence ID" value="KAK7495098.1"/>
    <property type="molecule type" value="Genomic_DNA"/>
</dbReference>
<feature type="compositionally biased region" description="Low complexity" evidence="1">
    <location>
        <begin position="80"/>
        <end position="104"/>
    </location>
</feature>
<feature type="transmembrane region" description="Helical" evidence="2">
    <location>
        <begin position="20"/>
        <end position="39"/>
    </location>
</feature>
<keyword evidence="2" id="KW-1133">Transmembrane helix</keyword>